<dbReference type="AlphaFoldDB" id="A0AAW5KF56"/>
<evidence type="ECO:0000313" key="3">
    <source>
        <dbReference type="Proteomes" id="UP001205063"/>
    </source>
</evidence>
<feature type="region of interest" description="Disordered" evidence="1">
    <location>
        <begin position="1"/>
        <end position="22"/>
    </location>
</feature>
<protein>
    <recommendedName>
        <fullName evidence="4">Diaminopimelate epimerase</fullName>
    </recommendedName>
</protein>
<sequence>NGRRRWRPPPPRRPRCRRPGSRRCRCRRGEEIAVSLPGGQLQVRWGERECYLSGPAETVFCGQLEW</sequence>
<gene>
    <name evidence="2" type="ORF">NE646_13475</name>
</gene>
<evidence type="ECO:0000256" key="1">
    <source>
        <dbReference type="SAM" id="MobiDB-lite"/>
    </source>
</evidence>
<accession>A0AAW5KF56</accession>
<name>A0AAW5KF56_9FIRM</name>
<evidence type="ECO:0000313" key="2">
    <source>
        <dbReference type="EMBL" id="MCQ4950652.1"/>
    </source>
</evidence>
<reference evidence="2" key="1">
    <citation type="submission" date="2022-06" db="EMBL/GenBank/DDBJ databases">
        <title>Isolation of gut microbiota from human fecal samples.</title>
        <authorList>
            <person name="Pamer E.G."/>
            <person name="Barat B."/>
            <person name="Waligurski E."/>
            <person name="Medina S."/>
            <person name="Paddock L."/>
            <person name="Mostad J."/>
        </authorList>
    </citation>
    <scope>NUCLEOTIDE SEQUENCE</scope>
    <source>
        <strain evidence="2">DFI.7.96</strain>
    </source>
</reference>
<evidence type="ECO:0008006" key="4">
    <source>
        <dbReference type="Google" id="ProtNLM"/>
    </source>
</evidence>
<organism evidence="2 3">
    <name type="scientific">Bittarella massiliensis</name>
    <name type="common">ex Durand et al. 2017</name>
    <dbReference type="NCBI Taxonomy" id="1720313"/>
    <lineage>
        <taxon>Bacteria</taxon>
        <taxon>Bacillati</taxon>
        <taxon>Bacillota</taxon>
        <taxon>Clostridia</taxon>
        <taxon>Eubacteriales</taxon>
        <taxon>Oscillospiraceae</taxon>
        <taxon>Bittarella (ex Durand et al. 2017)</taxon>
    </lineage>
</organism>
<dbReference type="Proteomes" id="UP001205063">
    <property type="component" value="Unassembled WGS sequence"/>
</dbReference>
<proteinExistence type="predicted"/>
<dbReference type="Gene3D" id="3.10.310.10">
    <property type="entry name" value="Diaminopimelate Epimerase, Chain A, domain 1"/>
    <property type="match status" value="1"/>
</dbReference>
<feature type="non-terminal residue" evidence="2">
    <location>
        <position position="1"/>
    </location>
</feature>
<dbReference type="EMBL" id="JANGAB010000093">
    <property type="protein sequence ID" value="MCQ4950652.1"/>
    <property type="molecule type" value="Genomic_DNA"/>
</dbReference>
<comment type="caution">
    <text evidence="2">The sequence shown here is derived from an EMBL/GenBank/DDBJ whole genome shotgun (WGS) entry which is preliminary data.</text>
</comment>